<evidence type="ECO:0000313" key="3">
    <source>
        <dbReference type="Proteomes" id="UP000054010"/>
    </source>
</evidence>
<dbReference type="InterPro" id="IPR052913">
    <property type="entry name" value="Glycopeptide_resist_protein"/>
</dbReference>
<reference evidence="2 3" key="1">
    <citation type="journal article" date="2011" name="J. Bacteriol.">
        <title>Draft genome sequence of the anoxygenic filamentous phototrophic bacterium Oscillochloris trichoides subsp. DG-6.</title>
        <authorList>
            <person name="Kuznetsov B.B."/>
            <person name="Ivanovsky R.N."/>
            <person name="Keppen O.I."/>
            <person name="Sukhacheva M.V."/>
            <person name="Bumazhkin B.K."/>
            <person name="Patutina E.O."/>
            <person name="Beletsky A.V."/>
            <person name="Mardanov A.V."/>
            <person name="Baslerov R.V."/>
            <person name="Panteleeva A.N."/>
            <person name="Kolganova T.V."/>
            <person name="Ravin N.V."/>
            <person name="Skryabin K.G."/>
        </authorList>
    </citation>
    <scope>NUCLEOTIDE SEQUENCE [LARGE SCALE GENOMIC DNA]</scope>
    <source>
        <strain evidence="2 3">DG-6</strain>
    </source>
</reference>
<comment type="caution">
    <text evidence="2">The sequence shown here is derived from an EMBL/GenBank/DDBJ whole genome shotgun (WGS) entry which is preliminary data.</text>
</comment>
<gene>
    <name evidence="2" type="ORF">OSCT_3047</name>
</gene>
<dbReference type="Proteomes" id="UP000054010">
    <property type="component" value="Unassembled WGS sequence"/>
</dbReference>
<dbReference type="EMBL" id="ADVR01000130">
    <property type="protein sequence ID" value="EFO79082.1"/>
    <property type="molecule type" value="Genomic_DNA"/>
</dbReference>
<dbReference type="eggNOG" id="COG2720">
    <property type="taxonomic scope" value="Bacteria"/>
</dbReference>
<evidence type="ECO:0000259" key="1">
    <source>
        <dbReference type="Pfam" id="PF12229"/>
    </source>
</evidence>
<dbReference type="PANTHER" id="PTHR35788">
    <property type="entry name" value="EXPORTED PROTEIN-RELATED"/>
    <property type="match status" value="1"/>
</dbReference>
<sequence length="520" mass="56972">MTLAYTGAVWRPTLAELGLTFDPALLADQAVGVGRRGDPMTRMRELWQIFRTGMDLTPRVLVDQRQLQNYVLQVARDVERPPQDAALSIAGAKVVGIPSTPGIQVLVDATANDVMLAAQSLAPQEVIIRTRNLDPIVGDAALVRVQAQVVDLLQSPLELVRGEQRWVWPAEKLAELLRVEAHGADLIVRVDTDLLTQAVEGLAQVVDTGTAEPRLRFRGGQVRIVQEGIPGWRLRQEEASEAIGALLMQASPLTRTLDLPVDELTPQITAATLDNLGIVELVGEGRSSFSGSAEYRITNIRAGAARMDGVLIAPDAEFSFNRQLGEVNAENGFVEGYAIIGNRTQLEWGGGVCQDSTTVFRAAFWAGLPITERHAHAFYISWYDAFGLGAQGSGQGMDAAIYTGVNDLKFVNDTGHWLLMQTEVDEANQILTVRLYGTRPKREVRLEGPFITNEVRAPSAPVYIDDPSLPSGTIRQSDTARGGRDITIERVIVEDGVEVRRDTFFTRFRAWPNIFLRGSG</sequence>
<dbReference type="Pfam" id="PF04294">
    <property type="entry name" value="VanW"/>
    <property type="match status" value="1"/>
</dbReference>
<accession>E1II96</accession>
<proteinExistence type="predicted"/>
<evidence type="ECO:0000313" key="2">
    <source>
        <dbReference type="EMBL" id="EFO79082.1"/>
    </source>
</evidence>
<dbReference type="InterPro" id="IPR022029">
    <property type="entry name" value="YoaR-like_PG-bd"/>
</dbReference>
<feature type="domain" description="YoaR-like putative peptidoglycan binding" evidence="1">
    <location>
        <begin position="10"/>
        <end position="124"/>
    </location>
</feature>
<dbReference type="InterPro" id="IPR007391">
    <property type="entry name" value="Vancomycin_resist_VanW"/>
</dbReference>
<organism evidence="2 3">
    <name type="scientific">Oscillochloris trichoides DG-6</name>
    <dbReference type="NCBI Taxonomy" id="765420"/>
    <lineage>
        <taxon>Bacteria</taxon>
        <taxon>Bacillati</taxon>
        <taxon>Chloroflexota</taxon>
        <taxon>Chloroflexia</taxon>
        <taxon>Chloroflexales</taxon>
        <taxon>Chloroflexineae</taxon>
        <taxon>Oscillochloridaceae</taxon>
        <taxon>Oscillochloris</taxon>
    </lineage>
</organism>
<dbReference type="PANTHER" id="PTHR35788:SF1">
    <property type="entry name" value="EXPORTED PROTEIN"/>
    <property type="match status" value="1"/>
</dbReference>
<dbReference type="HOGENOM" id="CLU_011572_1_0_0"/>
<protein>
    <submittedName>
        <fullName evidence="2">VanW family protein</fullName>
    </submittedName>
</protein>
<dbReference type="Pfam" id="PF12229">
    <property type="entry name" value="PG_binding_4"/>
    <property type="match status" value="1"/>
</dbReference>
<name>E1II96_9CHLR</name>
<keyword evidence="3" id="KW-1185">Reference proteome</keyword>
<dbReference type="STRING" id="765420.OSCT_3047"/>
<dbReference type="AlphaFoldDB" id="E1II96"/>